<evidence type="ECO:0000256" key="2">
    <source>
        <dbReference type="ARBA" id="ARBA00022814"/>
    </source>
</evidence>
<organism evidence="10 11">
    <name type="scientific">Pseudothermotoga hypogea DSM 11164 = NBRC 106472</name>
    <dbReference type="NCBI Taxonomy" id="1123384"/>
    <lineage>
        <taxon>Bacteria</taxon>
        <taxon>Thermotogati</taxon>
        <taxon>Thermotogota</taxon>
        <taxon>Thermotogae</taxon>
        <taxon>Thermotogales</taxon>
        <taxon>Thermotogaceae</taxon>
        <taxon>Pseudothermotoga</taxon>
    </lineage>
</organism>
<keyword evidence="4 5" id="KW-0804">Transcription</keyword>
<sequence length="354" mass="40034">MRKAWYILRTMAGQEESAKENLLTKIRSAGYERFFGRIVIPEETIIDATGKSLKRFSVSPNAKLHIKTGSDVKKGDLLAEEPAIHARHSGTIVSVKNCRKITIETIDKKYSKTYVIPESSKIVSGIKVGARIRQGMPLTQDGEYICEIDGKVIESERVKRVEVQQENGEIDVYHIPYELYDANRIYKGKQVRNGELLAEGRKIYSSIDGRVEVVDMGTRKEIRIAKTQKKRMFPGYIFVEMMMNDDTWQFARTVPGIIDFVASGGQPLQLKQREARAILRLAGIEAFEERAKPVRVEMDIKVGDVVKITSGPFEDFAGVVKEIDPVKQELRVAVTIFGRETPVTVRVSEVEKIQ</sequence>
<keyword evidence="2 5" id="KW-0889">Transcription antitermination</keyword>
<dbReference type="InterPro" id="IPR043425">
    <property type="entry name" value="NusG-like"/>
</dbReference>
<dbReference type="Gene3D" id="3.30.70.940">
    <property type="entry name" value="NusG, N-terminal domain"/>
    <property type="match status" value="2"/>
</dbReference>
<evidence type="ECO:0000256" key="7">
    <source>
        <dbReference type="RuleBase" id="RU000538"/>
    </source>
</evidence>
<keyword evidence="1 5" id="KW-0806">Transcription termination</keyword>
<dbReference type="OrthoDB" id="9809075at2"/>
<dbReference type="Gene3D" id="2.30.30.30">
    <property type="match status" value="1"/>
</dbReference>
<dbReference type="GO" id="GO:0006354">
    <property type="term" value="P:DNA-templated transcription elongation"/>
    <property type="evidence" value="ECO:0007669"/>
    <property type="project" value="UniProtKB-UniRule"/>
</dbReference>
<keyword evidence="3 5" id="KW-0805">Transcription regulation</keyword>
<dbReference type="Pfam" id="PF00467">
    <property type="entry name" value="KOW"/>
    <property type="match status" value="1"/>
</dbReference>
<dbReference type="AlphaFoldDB" id="A0A0X1KNQ0"/>
<dbReference type="InterPro" id="IPR036735">
    <property type="entry name" value="NGN_dom_sf"/>
</dbReference>
<evidence type="ECO:0000256" key="6">
    <source>
        <dbReference type="NCBIfam" id="TIGR00922"/>
    </source>
</evidence>
<dbReference type="InterPro" id="IPR005824">
    <property type="entry name" value="KOW"/>
</dbReference>
<dbReference type="InterPro" id="IPR040473">
    <property type="entry name" value="NusG_add"/>
</dbReference>
<dbReference type="NCBIfam" id="TIGR00922">
    <property type="entry name" value="nusG"/>
    <property type="match status" value="1"/>
</dbReference>
<name>A0A0X1KNQ0_9THEM</name>
<dbReference type="InterPro" id="IPR015869">
    <property type="entry name" value="Transcrpt_antiterm_NusG_bac_CS"/>
</dbReference>
<dbReference type="EMBL" id="CP007141">
    <property type="protein sequence ID" value="AJC72907.1"/>
    <property type="molecule type" value="Genomic_DNA"/>
</dbReference>
<evidence type="ECO:0000313" key="10">
    <source>
        <dbReference type="EMBL" id="AJC72907.1"/>
    </source>
</evidence>
<dbReference type="SMART" id="SM00738">
    <property type="entry name" value="NGN"/>
    <property type="match status" value="1"/>
</dbReference>
<dbReference type="GO" id="GO:0006353">
    <property type="term" value="P:DNA-templated transcription termination"/>
    <property type="evidence" value="ECO:0007669"/>
    <property type="project" value="UniProtKB-UniRule"/>
</dbReference>
<dbReference type="SUPFAM" id="SSF50104">
    <property type="entry name" value="Translation proteins SH3-like domain"/>
    <property type="match status" value="1"/>
</dbReference>
<keyword evidence="11" id="KW-1185">Reference proteome</keyword>
<comment type="function">
    <text evidence="5 7">Participates in transcription elongation, termination and antitermination.</text>
</comment>
<dbReference type="InterPro" id="IPR001062">
    <property type="entry name" value="Transcrpt_antiterm_NusG"/>
</dbReference>
<dbReference type="Proteomes" id="UP000077469">
    <property type="component" value="Chromosome"/>
</dbReference>
<dbReference type="PANTHER" id="PTHR30265:SF2">
    <property type="entry name" value="TRANSCRIPTION TERMINATION_ANTITERMINATION PROTEIN NUSG"/>
    <property type="match status" value="1"/>
</dbReference>
<dbReference type="InterPro" id="IPR014722">
    <property type="entry name" value="Rib_uL2_dom2"/>
</dbReference>
<dbReference type="GO" id="GO:0032784">
    <property type="term" value="P:regulation of DNA-templated transcription elongation"/>
    <property type="evidence" value="ECO:0007669"/>
    <property type="project" value="InterPro"/>
</dbReference>
<evidence type="ECO:0000256" key="3">
    <source>
        <dbReference type="ARBA" id="ARBA00023015"/>
    </source>
</evidence>
<dbReference type="InterPro" id="IPR008991">
    <property type="entry name" value="Translation_prot_SH3-like_sf"/>
</dbReference>
<dbReference type="InterPro" id="IPR006645">
    <property type="entry name" value="NGN-like_dom"/>
</dbReference>
<reference evidence="10 11" key="1">
    <citation type="submission" date="2014-01" db="EMBL/GenBank/DDBJ databases">
        <title>Genome sequencing of Thermotog hypogea.</title>
        <authorList>
            <person name="Zhang X."/>
            <person name="Alvare G."/>
            <person name="Fristensky B."/>
            <person name="Chen L."/>
            <person name="Suen T."/>
            <person name="Chen Q."/>
            <person name="Ma K."/>
        </authorList>
    </citation>
    <scope>NUCLEOTIDE SEQUENCE [LARGE SCALE GENOMIC DNA]</scope>
    <source>
        <strain evidence="10 11">DSM 11164</strain>
    </source>
</reference>
<dbReference type="PATRIC" id="fig|1123384.7.peg.81"/>
<protein>
    <recommendedName>
        <fullName evidence="5 6">Transcription termination/antitermination protein NusG</fullName>
    </recommendedName>
</protein>
<evidence type="ECO:0000256" key="1">
    <source>
        <dbReference type="ARBA" id="ARBA00022472"/>
    </source>
</evidence>
<dbReference type="HAMAP" id="MF_00948">
    <property type="entry name" value="NusG"/>
    <property type="match status" value="1"/>
</dbReference>
<dbReference type="CDD" id="cd06091">
    <property type="entry name" value="KOW_NusG"/>
    <property type="match status" value="1"/>
</dbReference>
<dbReference type="RefSeq" id="WP_031503041.1">
    <property type="nucleotide sequence ID" value="NC_022795.1"/>
</dbReference>
<feature type="domain" description="KOW" evidence="9">
    <location>
        <begin position="299"/>
        <end position="326"/>
    </location>
</feature>
<dbReference type="PRINTS" id="PR00338">
    <property type="entry name" value="NUSGTNSCPFCT"/>
</dbReference>
<dbReference type="PaxDb" id="1123384-AJ81_00420"/>
<evidence type="ECO:0000259" key="8">
    <source>
        <dbReference type="SMART" id="SM00738"/>
    </source>
</evidence>
<dbReference type="GO" id="GO:0031564">
    <property type="term" value="P:transcription antitermination"/>
    <property type="evidence" value="ECO:0007669"/>
    <property type="project" value="UniProtKB-UniRule"/>
</dbReference>
<dbReference type="KEGG" id="phy:AJ81_00420"/>
<dbReference type="Pfam" id="PF18298">
    <property type="entry name" value="NusG_add"/>
    <property type="match status" value="1"/>
</dbReference>
<comment type="similarity">
    <text evidence="5 7">Belongs to the NusG family.</text>
</comment>
<dbReference type="Pfam" id="PF02357">
    <property type="entry name" value="NusG"/>
    <property type="match status" value="2"/>
</dbReference>
<dbReference type="PROSITE" id="PS01014">
    <property type="entry name" value="NUSG"/>
    <property type="match status" value="1"/>
</dbReference>
<gene>
    <name evidence="5" type="primary">nusG</name>
    <name evidence="10" type="ORF">AJ81_00420</name>
</gene>
<dbReference type="SMART" id="SM00739">
    <property type="entry name" value="KOW"/>
    <property type="match status" value="1"/>
</dbReference>
<dbReference type="PANTHER" id="PTHR30265">
    <property type="entry name" value="RHO-INTERACTING TRANSCRIPTION TERMINATION FACTOR NUSG"/>
    <property type="match status" value="1"/>
</dbReference>
<evidence type="ECO:0000256" key="4">
    <source>
        <dbReference type="ARBA" id="ARBA00023163"/>
    </source>
</evidence>
<evidence type="ECO:0000256" key="5">
    <source>
        <dbReference type="HAMAP-Rule" id="MF_00948"/>
    </source>
</evidence>
<evidence type="ECO:0000259" key="9">
    <source>
        <dbReference type="SMART" id="SM00739"/>
    </source>
</evidence>
<evidence type="ECO:0000313" key="11">
    <source>
        <dbReference type="Proteomes" id="UP000077469"/>
    </source>
</evidence>
<dbReference type="GO" id="GO:0005829">
    <property type="term" value="C:cytosol"/>
    <property type="evidence" value="ECO:0007669"/>
    <property type="project" value="TreeGrafter"/>
</dbReference>
<proteinExistence type="inferred from homology"/>
<dbReference type="STRING" id="1123384.AJ81_00420"/>
<dbReference type="SUPFAM" id="SSF82679">
    <property type="entry name" value="N-utilization substance G protein NusG, N-terminal domain"/>
    <property type="match status" value="2"/>
</dbReference>
<feature type="domain" description="NusG-like N-terminal" evidence="8">
    <location>
        <begin position="2"/>
        <end position="282"/>
    </location>
</feature>
<accession>A0A0X1KNQ0</accession>